<evidence type="ECO:0008006" key="3">
    <source>
        <dbReference type="Google" id="ProtNLM"/>
    </source>
</evidence>
<organism evidence="1 2">
    <name type="scientific">Ottowia pentelensis</name>
    <dbReference type="NCBI Taxonomy" id="511108"/>
    <lineage>
        <taxon>Bacteria</taxon>
        <taxon>Pseudomonadati</taxon>
        <taxon>Pseudomonadota</taxon>
        <taxon>Betaproteobacteria</taxon>
        <taxon>Burkholderiales</taxon>
        <taxon>Comamonadaceae</taxon>
        <taxon>Ottowia</taxon>
    </lineage>
</organism>
<reference evidence="1 2" key="1">
    <citation type="submission" date="2024-09" db="EMBL/GenBank/DDBJ databases">
        <authorList>
            <person name="Sun Q."/>
            <person name="Mori K."/>
        </authorList>
    </citation>
    <scope>NUCLEOTIDE SEQUENCE [LARGE SCALE GENOMIC DNA]</scope>
    <source>
        <strain evidence="1 2">NCAIM B.02336</strain>
    </source>
</reference>
<evidence type="ECO:0000313" key="2">
    <source>
        <dbReference type="Proteomes" id="UP001589834"/>
    </source>
</evidence>
<proteinExistence type="predicted"/>
<dbReference type="EMBL" id="JBHLTN010000021">
    <property type="protein sequence ID" value="MFC0593250.1"/>
    <property type="molecule type" value="Genomic_DNA"/>
</dbReference>
<dbReference type="Proteomes" id="UP001589834">
    <property type="component" value="Unassembled WGS sequence"/>
</dbReference>
<keyword evidence="2" id="KW-1185">Reference proteome</keyword>
<comment type="caution">
    <text evidence="1">The sequence shown here is derived from an EMBL/GenBank/DDBJ whole genome shotgun (WGS) entry which is preliminary data.</text>
</comment>
<protein>
    <recommendedName>
        <fullName evidence="3">DUF3274 domain-containing protein</fullName>
    </recommendedName>
</protein>
<name>A0ABV6PTT0_9BURK</name>
<gene>
    <name evidence="1" type="ORF">ACFFGG_11845</name>
</gene>
<evidence type="ECO:0000313" key="1">
    <source>
        <dbReference type="EMBL" id="MFC0593250.1"/>
    </source>
</evidence>
<sequence>MEAPRKEIQLPPSADGYYRFDLLPGLIADARHRDDGGPPDHLTRVVIWRDDGTEAGQYVECLPPEGAKLKDFTRADGWTLTPMPPRKPGEPPLPHEHDRSHVNLLPKQRRNLWPDGALVVTQEWTSHEYDRACSWNEERDQYADLLTQAAQMPSDTPGRLQVVDGNRNEIEYRDGLSLNGGYVHIAWLNAWGDTQQPVNVFHNSPATTAEPIDVSEQQPLLPWKMEVQAIAAELWITWRQMGANPTIAGIVDQVAKRCAERGIKTSSGVNPRSGYLRTHVLSSKHWTPPPDDRRG</sequence>
<accession>A0ABV6PTT0</accession>
<dbReference type="RefSeq" id="WP_377483321.1">
    <property type="nucleotide sequence ID" value="NZ_JBHLTN010000021.1"/>
</dbReference>